<evidence type="ECO:0000313" key="4">
    <source>
        <dbReference type="Proteomes" id="UP000051442"/>
    </source>
</evidence>
<dbReference type="GO" id="GO:0016020">
    <property type="term" value="C:membrane"/>
    <property type="evidence" value="ECO:0007669"/>
    <property type="project" value="InterPro"/>
</dbReference>
<dbReference type="STRING" id="1423804.FD14_GL002831"/>
<dbReference type="RefSeq" id="WP_054735447.1">
    <property type="nucleotide sequence ID" value="NZ_AYZM01000178.1"/>
</dbReference>
<keyword evidence="4" id="KW-1185">Reference proteome</keyword>
<name>A0A0R2ENH5_9LACO</name>
<keyword evidence="1" id="KW-0472">Membrane</keyword>
<evidence type="ECO:0000313" key="3">
    <source>
        <dbReference type="EMBL" id="KRN15493.1"/>
    </source>
</evidence>
<feature type="domain" description="Regulatory protein YycH-like" evidence="2">
    <location>
        <begin position="32"/>
        <end position="251"/>
    </location>
</feature>
<accession>A0A0R2ENH5</accession>
<evidence type="ECO:0000256" key="1">
    <source>
        <dbReference type="SAM" id="Phobius"/>
    </source>
</evidence>
<keyword evidence="1" id="KW-0812">Transmembrane</keyword>
<evidence type="ECO:0000259" key="2">
    <source>
        <dbReference type="Pfam" id="PF09648"/>
    </source>
</evidence>
<dbReference type="Gene3D" id="2.40.128.690">
    <property type="entry name" value="YycH protein, domain 3-like"/>
    <property type="match status" value="1"/>
</dbReference>
<dbReference type="EMBL" id="AYZM01000178">
    <property type="protein sequence ID" value="KRN15493.1"/>
    <property type="molecule type" value="Genomic_DNA"/>
</dbReference>
<dbReference type="PATRIC" id="fig|1423804.4.peg.3048"/>
<organism evidence="3 4">
    <name type="scientific">Secundilactobacillus similis DSM 23365 = JCM 2765</name>
    <dbReference type="NCBI Taxonomy" id="1423804"/>
    <lineage>
        <taxon>Bacteria</taxon>
        <taxon>Bacillati</taxon>
        <taxon>Bacillota</taxon>
        <taxon>Bacilli</taxon>
        <taxon>Lactobacillales</taxon>
        <taxon>Lactobacillaceae</taxon>
        <taxon>Secundilactobacillus</taxon>
    </lineage>
</organism>
<gene>
    <name evidence="3" type="ORF">FD14_GL002831</name>
</gene>
<feature type="transmembrane region" description="Helical" evidence="1">
    <location>
        <begin position="6"/>
        <end position="25"/>
    </location>
</feature>
<keyword evidence="1" id="KW-1133">Transmembrane helix</keyword>
<proteinExistence type="predicted"/>
<dbReference type="AlphaFoldDB" id="A0A0R2ENH5"/>
<protein>
    <recommendedName>
        <fullName evidence="2">Regulatory protein YycH-like domain-containing protein</fullName>
    </recommendedName>
</protein>
<reference evidence="3 4" key="1">
    <citation type="journal article" date="2015" name="Genome Announc.">
        <title>Expanding the biotechnology potential of lactobacilli through comparative genomics of 213 strains and associated genera.</title>
        <authorList>
            <person name="Sun Z."/>
            <person name="Harris H.M."/>
            <person name="McCann A."/>
            <person name="Guo C."/>
            <person name="Argimon S."/>
            <person name="Zhang W."/>
            <person name="Yang X."/>
            <person name="Jeffery I.B."/>
            <person name="Cooney J.C."/>
            <person name="Kagawa T.F."/>
            <person name="Liu W."/>
            <person name="Song Y."/>
            <person name="Salvetti E."/>
            <person name="Wrobel A."/>
            <person name="Rasinkangas P."/>
            <person name="Parkhill J."/>
            <person name="Rea M.C."/>
            <person name="O'Sullivan O."/>
            <person name="Ritari J."/>
            <person name="Douillard F.P."/>
            <person name="Paul Ross R."/>
            <person name="Yang R."/>
            <person name="Briner A.E."/>
            <person name="Felis G.E."/>
            <person name="de Vos W.M."/>
            <person name="Barrangou R."/>
            <person name="Klaenhammer T.R."/>
            <person name="Caufield P.W."/>
            <person name="Cui Y."/>
            <person name="Zhang H."/>
            <person name="O'Toole P.W."/>
        </authorList>
    </citation>
    <scope>NUCLEOTIDE SEQUENCE [LARGE SCALE GENOMIC DNA]</scope>
    <source>
        <strain evidence="3 4">DSM 23365</strain>
    </source>
</reference>
<comment type="caution">
    <text evidence="3">The sequence shown here is derived from an EMBL/GenBank/DDBJ whole genome shotgun (WGS) entry which is preliminary data.</text>
</comment>
<dbReference type="OrthoDB" id="2135943at2"/>
<sequence>MNFKRIQIIFLIIFIMMDGFLYLSFNRSSVGNSDSSSNNILEEMRKDQISFTKPTTDTHEGYYFSGENGTTLRDGAAALQQQTYRFNGQELVSEFKRTIKLPEGEAKATLDKIVANPLLVINGKDYTYSSKLSRDNELIYVQRVAGGPVYSRYGQLRFALNNQHRVIGYSQTYLDNVKLLKEKSKTISEERALTWLYQYNEVPNGAKISWSNLAYTRLLTARGQYVFLPTWVFAVKINNSSAVVLKRVNAYTGEILKTGNGSNNSNANTEIFTMT</sequence>
<dbReference type="Pfam" id="PF09648">
    <property type="entry name" value="YycI"/>
    <property type="match status" value="1"/>
</dbReference>
<dbReference type="InterPro" id="IPR018604">
    <property type="entry name" value="YycI-like"/>
</dbReference>
<dbReference type="Proteomes" id="UP000051442">
    <property type="component" value="Unassembled WGS sequence"/>
</dbReference>